<gene>
    <name evidence="2" type="ORF">SNAT2548_LOCUS922</name>
</gene>
<sequence>MAFIEKVLVVVTFVFSLFLNVLAARGFLSAQSIGTVSSQYPTYLTPDMLTFLVWAVTYTLEGILVVMQCSTSESAEKALQQRCCLTSLSVRWRLVIAFLLNALWLPLYANMLFGKSMLVILVYLVFLLLIYVDINTMTTCSLWQWVVYGSGVACNISWVLVATAANKFTLAASYGWMDAYGVAGTPHTAVLVIAILAAVSLLVATVRSDFAWSLVAVWFFGGLYRQHTVSDGSFPPEAMNRMLSLCALWASVVVGMATAVGIFLIRDNGAFKSKDSKDSELPLAAE</sequence>
<evidence type="ECO:0000256" key="1">
    <source>
        <dbReference type="SAM" id="Phobius"/>
    </source>
</evidence>
<feature type="transmembrane region" description="Helical" evidence="1">
    <location>
        <begin position="146"/>
        <end position="165"/>
    </location>
</feature>
<evidence type="ECO:0000313" key="2">
    <source>
        <dbReference type="EMBL" id="CAE6932878.1"/>
    </source>
</evidence>
<proteinExistence type="predicted"/>
<feature type="transmembrane region" description="Helical" evidence="1">
    <location>
        <begin position="185"/>
        <end position="203"/>
    </location>
</feature>
<feature type="transmembrane region" description="Helical" evidence="1">
    <location>
        <begin position="48"/>
        <end position="69"/>
    </location>
</feature>
<reference evidence="2" key="1">
    <citation type="submission" date="2021-02" db="EMBL/GenBank/DDBJ databases">
        <authorList>
            <person name="Dougan E. K."/>
            <person name="Rhodes N."/>
            <person name="Thang M."/>
            <person name="Chan C."/>
        </authorList>
    </citation>
    <scope>NUCLEOTIDE SEQUENCE</scope>
</reference>
<dbReference type="PANTHER" id="PTHR33802:SF1">
    <property type="entry name" value="XK-RELATED PROTEIN"/>
    <property type="match status" value="1"/>
</dbReference>
<comment type="caution">
    <text evidence="2">The sequence shown here is derived from an EMBL/GenBank/DDBJ whole genome shotgun (WGS) entry which is preliminary data.</text>
</comment>
<evidence type="ECO:0000313" key="3">
    <source>
        <dbReference type="Proteomes" id="UP000604046"/>
    </source>
</evidence>
<organism evidence="2 3">
    <name type="scientific">Symbiodinium natans</name>
    <dbReference type="NCBI Taxonomy" id="878477"/>
    <lineage>
        <taxon>Eukaryota</taxon>
        <taxon>Sar</taxon>
        <taxon>Alveolata</taxon>
        <taxon>Dinophyceae</taxon>
        <taxon>Suessiales</taxon>
        <taxon>Symbiodiniaceae</taxon>
        <taxon>Symbiodinium</taxon>
    </lineage>
</organism>
<feature type="transmembrane region" description="Helical" evidence="1">
    <location>
        <begin position="115"/>
        <end position="134"/>
    </location>
</feature>
<keyword evidence="1" id="KW-0812">Transmembrane</keyword>
<feature type="transmembrane region" description="Helical" evidence="1">
    <location>
        <begin position="247"/>
        <end position="265"/>
    </location>
</feature>
<dbReference type="Proteomes" id="UP000604046">
    <property type="component" value="Unassembled WGS sequence"/>
</dbReference>
<protein>
    <submittedName>
        <fullName evidence="2">Uncharacterized protein</fullName>
    </submittedName>
</protein>
<keyword evidence="3" id="KW-1185">Reference proteome</keyword>
<feature type="transmembrane region" description="Helical" evidence="1">
    <location>
        <begin position="90"/>
        <end position="109"/>
    </location>
</feature>
<feature type="transmembrane region" description="Helical" evidence="1">
    <location>
        <begin position="210"/>
        <end position="227"/>
    </location>
</feature>
<name>A0A812GX53_9DINO</name>
<dbReference type="OrthoDB" id="422620at2759"/>
<feature type="transmembrane region" description="Helical" evidence="1">
    <location>
        <begin position="7"/>
        <end position="28"/>
    </location>
</feature>
<dbReference type="EMBL" id="CAJNDS010000047">
    <property type="protein sequence ID" value="CAE6932878.1"/>
    <property type="molecule type" value="Genomic_DNA"/>
</dbReference>
<dbReference type="PANTHER" id="PTHR33802">
    <property type="entry name" value="SI:CH211-161H7.5-RELATED"/>
    <property type="match status" value="1"/>
</dbReference>
<keyword evidence="1" id="KW-0472">Membrane</keyword>
<dbReference type="AlphaFoldDB" id="A0A812GX53"/>
<accession>A0A812GX53</accession>
<keyword evidence="1" id="KW-1133">Transmembrane helix</keyword>